<feature type="transmembrane region" description="Helical" evidence="1">
    <location>
        <begin position="470"/>
        <end position="493"/>
    </location>
</feature>
<evidence type="ECO:0000313" key="3">
    <source>
        <dbReference type="Proteomes" id="UP001596472"/>
    </source>
</evidence>
<feature type="transmembrane region" description="Helical" evidence="1">
    <location>
        <begin position="386"/>
        <end position="406"/>
    </location>
</feature>
<evidence type="ECO:0000313" key="2">
    <source>
        <dbReference type="EMBL" id="MFC7339255.1"/>
    </source>
</evidence>
<feature type="transmembrane region" description="Helical" evidence="1">
    <location>
        <begin position="445"/>
        <end position="464"/>
    </location>
</feature>
<feature type="transmembrane region" description="Helical" evidence="1">
    <location>
        <begin position="147"/>
        <end position="166"/>
    </location>
</feature>
<sequence>MKLHHTDLEKELLRLARLGSEKNKLKPPDQSSAGAFLRSLGSLVLFVGGVSMLLGIPYEEVRGLHWQTLLTAMLHMFVAHAGSGKLYETATRLGASTVLVNLPIAGIHAARWIRSCYLRRHWLTPLIASVICSFALIESPLDHPLKLVSTSLLLFATTMSSVMLLGDERLLKFRIPSIWQLLFLGLGLLLSILYFTQPGIFLEGNSPRWVAKAITAIAWLYPPTWVLPEALSSGGVLLAAIWISWGFIRWASWPRKIAGFFDTPQDFLGAWGNFGYDEIDDLDSVELEPDNSRAIARGSLSSKDEPDEFVLPEPLSITAKGWVDRWINRCIGLRDRHIAGAITLPNGNYTWRTNLVLKITPIWLLAVAIFAFTFKDGELKDSIILWIWLLTPLIIGLGLFPFTNAISRATSTWYIGEQSILFFSGLPISMRDILRISSKITTARTLIFILIGAPVAAIQLTLLNEDINPWMAFMAVPSIGLTWILSRPVFIWSRLQERSKGRKRAIIRFGLGTLLSIALAFVWLIAGGSSLLSTYFLLVADMGSKDFTISLLLLLGAQTICGLAARATFEIRRWQSNQQVIDWLKPD</sequence>
<keyword evidence="1" id="KW-1133">Transmembrane helix</keyword>
<feature type="transmembrane region" description="Helical" evidence="1">
    <location>
        <begin position="178"/>
        <end position="196"/>
    </location>
</feature>
<feature type="transmembrane region" description="Helical" evidence="1">
    <location>
        <begin position="505"/>
        <end position="527"/>
    </location>
</feature>
<dbReference type="RefSeq" id="WP_379715723.1">
    <property type="nucleotide sequence ID" value="NZ_JBHTBS010000014.1"/>
</dbReference>
<keyword evidence="1" id="KW-0472">Membrane</keyword>
<dbReference type="Proteomes" id="UP001596472">
    <property type="component" value="Unassembled WGS sequence"/>
</dbReference>
<keyword evidence="3" id="KW-1185">Reference proteome</keyword>
<comment type="caution">
    <text evidence="2">The sequence shown here is derived from an EMBL/GenBank/DDBJ whole genome shotgun (WGS) entry which is preliminary data.</text>
</comment>
<proteinExistence type="predicted"/>
<evidence type="ECO:0000256" key="1">
    <source>
        <dbReference type="SAM" id="Phobius"/>
    </source>
</evidence>
<protein>
    <submittedName>
        <fullName evidence="2">Uncharacterized protein</fullName>
    </submittedName>
</protein>
<accession>A0ABW2LDP8</accession>
<organism evidence="2 3">
    <name type="scientific">Haloferula chungangensis</name>
    <dbReference type="NCBI Taxonomy" id="1048331"/>
    <lineage>
        <taxon>Bacteria</taxon>
        <taxon>Pseudomonadati</taxon>
        <taxon>Verrucomicrobiota</taxon>
        <taxon>Verrucomicrobiia</taxon>
        <taxon>Verrucomicrobiales</taxon>
        <taxon>Verrucomicrobiaceae</taxon>
        <taxon>Haloferula</taxon>
    </lineage>
</organism>
<feature type="transmembrane region" description="Helical" evidence="1">
    <location>
        <begin position="547"/>
        <end position="569"/>
    </location>
</feature>
<feature type="transmembrane region" description="Helical" evidence="1">
    <location>
        <begin position="230"/>
        <end position="248"/>
    </location>
</feature>
<name>A0ABW2LDP8_9BACT</name>
<reference evidence="3" key="1">
    <citation type="journal article" date="2019" name="Int. J. Syst. Evol. Microbiol.">
        <title>The Global Catalogue of Microorganisms (GCM) 10K type strain sequencing project: providing services to taxonomists for standard genome sequencing and annotation.</title>
        <authorList>
            <consortium name="The Broad Institute Genomics Platform"/>
            <consortium name="The Broad Institute Genome Sequencing Center for Infectious Disease"/>
            <person name="Wu L."/>
            <person name="Ma J."/>
        </authorList>
    </citation>
    <scope>NUCLEOTIDE SEQUENCE [LARGE SCALE GENOMIC DNA]</scope>
    <source>
        <strain evidence="3">CGMCC 4.1467</strain>
    </source>
</reference>
<feature type="transmembrane region" description="Helical" evidence="1">
    <location>
        <begin position="35"/>
        <end position="56"/>
    </location>
</feature>
<keyword evidence="1" id="KW-0812">Transmembrane</keyword>
<feature type="transmembrane region" description="Helical" evidence="1">
    <location>
        <begin position="355"/>
        <end position="374"/>
    </location>
</feature>
<dbReference type="EMBL" id="JBHTBS010000014">
    <property type="protein sequence ID" value="MFC7339255.1"/>
    <property type="molecule type" value="Genomic_DNA"/>
</dbReference>
<feature type="transmembrane region" description="Helical" evidence="1">
    <location>
        <begin position="122"/>
        <end position="141"/>
    </location>
</feature>
<gene>
    <name evidence="2" type="ORF">ACFQY0_18825</name>
</gene>